<keyword evidence="3" id="KW-1185">Reference proteome</keyword>
<evidence type="ECO:0000313" key="3">
    <source>
        <dbReference type="Proteomes" id="UP000252519"/>
    </source>
</evidence>
<accession>A0A368GD45</accession>
<evidence type="ECO:0000256" key="1">
    <source>
        <dbReference type="SAM" id="MobiDB-lite"/>
    </source>
</evidence>
<dbReference type="Proteomes" id="UP000252519">
    <property type="component" value="Unassembled WGS sequence"/>
</dbReference>
<dbReference type="EMBL" id="JOJR01000199">
    <property type="protein sequence ID" value="RCN42326.1"/>
    <property type="molecule type" value="Genomic_DNA"/>
</dbReference>
<sequence>MEGTTRSLATPERQEKKDHQQDRTGYATSKKRVGRRMFWRMKKIHHLGFSQPRGIQCYSCEKNVGVNDTTLLKESGICAEFLRDLPEDTVKRKMFTNNALFQDDVIVL</sequence>
<protein>
    <submittedName>
        <fullName evidence="2">Uncharacterized protein</fullName>
    </submittedName>
</protein>
<feature type="compositionally biased region" description="Basic and acidic residues" evidence="1">
    <location>
        <begin position="12"/>
        <end position="22"/>
    </location>
</feature>
<dbReference type="AlphaFoldDB" id="A0A368GD45"/>
<evidence type="ECO:0000313" key="2">
    <source>
        <dbReference type="EMBL" id="RCN42326.1"/>
    </source>
</evidence>
<name>A0A368GD45_ANCCA</name>
<gene>
    <name evidence="2" type="ORF">ANCCAN_11697</name>
</gene>
<feature type="region of interest" description="Disordered" evidence="1">
    <location>
        <begin position="1"/>
        <end position="31"/>
    </location>
</feature>
<proteinExistence type="predicted"/>
<organism evidence="2 3">
    <name type="scientific">Ancylostoma caninum</name>
    <name type="common">Dog hookworm</name>
    <dbReference type="NCBI Taxonomy" id="29170"/>
    <lineage>
        <taxon>Eukaryota</taxon>
        <taxon>Metazoa</taxon>
        <taxon>Ecdysozoa</taxon>
        <taxon>Nematoda</taxon>
        <taxon>Chromadorea</taxon>
        <taxon>Rhabditida</taxon>
        <taxon>Rhabditina</taxon>
        <taxon>Rhabditomorpha</taxon>
        <taxon>Strongyloidea</taxon>
        <taxon>Ancylostomatidae</taxon>
        <taxon>Ancylostomatinae</taxon>
        <taxon>Ancylostoma</taxon>
    </lineage>
</organism>
<reference evidence="2 3" key="1">
    <citation type="submission" date="2014-10" db="EMBL/GenBank/DDBJ databases">
        <title>Draft genome of the hookworm Ancylostoma caninum.</title>
        <authorList>
            <person name="Mitreva M."/>
        </authorList>
    </citation>
    <scope>NUCLEOTIDE SEQUENCE [LARGE SCALE GENOMIC DNA]</scope>
    <source>
        <strain evidence="2 3">Baltimore</strain>
    </source>
</reference>
<comment type="caution">
    <text evidence="2">The sequence shown here is derived from an EMBL/GenBank/DDBJ whole genome shotgun (WGS) entry which is preliminary data.</text>
</comment>